<keyword evidence="1" id="KW-0479">Metal-binding</keyword>
<dbReference type="Gene3D" id="1.10.1060.10">
    <property type="entry name" value="Alpha-helical ferredoxin"/>
    <property type="match status" value="1"/>
</dbReference>
<feature type="domain" description="4Fe-4S ferredoxin-type" evidence="4">
    <location>
        <begin position="491"/>
        <end position="520"/>
    </location>
</feature>
<organism evidence="5 6">
    <name type="scientific">Ectorhizobium quercum</name>
    <dbReference type="NCBI Taxonomy" id="2965071"/>
    <lineage>
        <taxon>Bacteria</taxon>
        <taxon>Pseudomonadati</taxon>
        <taxon>Pseudomonadota</taxon>
        <taxon>Alphaproteobacteria</taxon>
        <taxon>Hyphomicrobiales</taxon>
        <taxon>Rhizobiaceae</taxon>
        <taxon>Ectorhizobium</taxon>
    </lineage>
</organism>
<dbReference type="Gene3D" id="3.30.70.20">
    <property type="match status" value="1"/>
</dbReference>
<dbReference type="PROSITE" id="PS00198">
    <property type="entry name" value="4FE4S_FER_1"/>
    <property type="match status" value="2"/>
</dbReference>
<dbReference type="PROSITE" id="PS51379">
    <property type="entry name" value="4FE4S_FER_2"/>
    <property type="match status" value="2"/>
</dbReference>
<dbReference type="Pfam" id="PF07992">
    <property type="entry name" value="Pyr_redox_2"/>
    <property type="match status" value="1"/>
</dbReference>
<feature type="domain" description="4Fe-4S ferredoxin-type" evidence="4">
    <location>
        <begin position="550"/>
        <end position="580"/>
    </location>
</feature>
<dbReference type="PANTHER" id="PTHR42783">
    <property type="entry name" value="GLUTAMATE SYNTHASE [NADPH] SMALL CHAIN"/>
    <property type="match status" value="1"/>
</dbReference>
<name>A0AAE3MZY9_9HYPH</name>
<evidence type="ECO:0000256" key="2">
    <source>
        <dbReference type="ARBA" id="ARBA00023004"/>
    </source>
</evidence>
<evidence type="ECO:0000313" key="6">
    <source>
        <dbReference type="Proteomes" id="UP001208771"/>
    </source>
</evidence>
<dbReference type="InterPro" id="IPR017900">
    <property type="entry name" value="4Fe4S_Fe_S_CS"/>
</dbReference>
<gene>
    <name evidence="5" type="ORF">NOF55_10060</name>
</gene>
<dbReference type="RefSeq" id="WP_306411240.1">
    <property type="nucleotide sequence ID" value="NZ_JANFPI010000003.1"/>
</dbReference>
<proteinExistence type="predicted"/>
<dbReference type="GO" id="GO:0016491">
    <property type="term" value="F:oxidoreductase activity"/>
    <property type="evidence" value="ECO:0007669"/>
    <property type="project" value="InterPro"/>
</dbReference>
<dbReference type="SUPFAM" id="SSF51971">
    <property type="entry name" value="Nucleotide-binding domain"/>
    <property type="match status" value="1"/>
</dbReference>
<dbReference type="InterPro" id="IPR036188">
    <property type="entry name" value="FAD/NAD-bd_sf"/>
</dbReference>
<dbReference type="Pfam" id="PF14691">
    <property type="entry name" value="Fer4_20"/>
    <property type="match status" value="1"/>
</dbReference>
<dbReference type="EMBL" id="JANFPI010000003">
    <property type="protein sequence ID" value="MCX8997452.1"/>
    <property type="molecule type" value="Genomic_DNA"/>
</dbReference>
<evidence type="ECO:0000256" key="3">
    <source>
        <dbReference type="ARBA" id="ARBA00023014"/>
    </source>
</evidence>
<comment type="caution">
    <text evidence="5">The sequence shown here is derived from an EMBL/GenBank/DDBJ whole genome shotgun (WGS) entry which is preliminary data.</text>
</comment>
<dbReference type="SUPFAM" id="SSF54862">
    <property type="entry name" value="4Fe-4S ferredoxins"/>
    <property type="match status" value="1"/>
</dbReference>
<evidence type="ECO:0000313" key="5">
    <source>
        <dbReference type="EMBL" id="MCX8997452.1"/>
    </source>
</evidence>
<protein>
    <submittedName>
        <fullName evidence="5">FAD-dependent oxidoreductase</fullName>
    </submittedName>
</protein>
<keyword evidence="3" id="KW-0411">Iron-sulfur</keyword>
<keyword evidence="2" id="KW-0408">Iron</keyword>
<evidence type="ECO:0000259" key="4">
    <source>
        <dbReference type="PROSITE" id="PS51379"/>
    </source>
</evidence>
<dbReference type="Proteomes" id="UP001208771">
    <property type="component" value="Unassembled WGS sequence"/>
</dbReference>
<dbReference type="AlphaFoldDB" id="A0AAE3MZY9"/>
<dbReference type="InterPro" id="IPR023753">
    <property type="entry name" value="FAD/NAD-binding_dom"/>
</dbReference>
<dbReference type="InterPro" id="IPR009051">
    <property type="entry name" value="Helical_ferredxn"/>
</dbReference>
<evidence type="ECO:0000256" key="1">
    <source>
        <dbReference type="ARBA" id="ARBA00022723"/>
    </source>
</evidence>
<dbReference type="PRINTS" id="PR00419">
    <property type="entry name" value="ADXRDTASE"/>
</dbReference>
<dbReference type="InterPro" id="IPR017896">
    <property type="entry name" value="4Fe4S_Fe-S-bd"/>
</dbReference>
<dbReference type="GO" id="GO:0051536">
    <property type="term" value="F:iron-sulfur cluster binding"/>
    <property type="evidence" value="ECO:0007669"/>
    <property type="project" value="UniProtKB-KW"/>
</dbReference>
<accession>A0AAE3MZY9</accession>
<dbReference type="GO" id="GO:0046872">
    <property type="term" value="F:metal ion binding"/>
    <property type="evidence" value="ECO:0007669"/>
    <property type="project" value="UniProtKB-KW"/>
</dbReference>
<sequence length="604" mass="64626">MKPTDLSTPGHFLKVVDCQWACPAHTPVPHYIRLLAEGRPADAYMVNWEANVFPGILGRTCDRPCEPACRRGRVEKEPVAICRLKRAAADFKGDVAALMPSPAKASNGRRVALVGAGPASLTVARDLAPLGYDCAIFDREDKAGGMMRTRIPHFRVPEEVIDEETGYVLGLGAVFHGGHDVTSMKALLAAGFDAVFVGAGAPRGQDLALPGRSEAAARIHVGVEWLAAVYFRHVDRIGRRVVVIGGGNTAVDCARTARRLGGGDVTVVLRRDIAGMAASEWEREALLEEGATIAEHLAPRAFLHEDGRLTGVLFDPVETVEEGGRRSVRPTGAAPVTIACDDVVIAIGQQPAFPWIERELGIRFNDRGLPVLEGGTFRSTHPKVFFGGDAAFGAKNIITAVAHGHEAAISIHLMLSGHDIEAERPAPVVDMADRPVPAVIRARPEVSAKARHPVPQRPAAVALADIEAEVELGFDEAGAAAEAQRCFGCDLQTVFDAKLCVECKACEAVCPTDCITFTRNGEEADLRRRLRAPAANTAQALYLVEGLASGRVMVKNEDLCLHCGLCAQNCPTGAWRMQRFTLKTAHAGTVDRQVPACAAMTEEA</sequence>
<keyword evidence="6" id="KW-1185">Reference proteome</keyword>
<dbReference type="Pfam" id="PF12838">
    <property type="entry name" value="Fer4_7"/>
    <property type="match status" value="1"/>
</dbReference>
<reference evidence="5" key="1">
    <citation type="submission" date="2022-07" db="EMBL/GenBank/DDBJ databases">
        <title>Ectorhizobium quercum gen.nov., sp. nov.</title>
        <authorList>
            <person name="Ma T."/>
            <person name="Li Y."/>
        </authorList>
    </citation>
    <scope>NUCLEOTIDE SEQUENCE</scope>
    <source>
        <strain evidence="5">BDR2-2</strain>
    </source>
</reference>
<dbReference type="PANTHER" id="PTHR42783:SF3">
    <property type="entry name" value="GLUTAMATE SYNTHASE [NADPH] SMALL CHAIN-RELATED"/>
    <property type="match status" value="1"/>
</dbReference>
<dbReference type="Gene3D" id="3.50.50.60">
    <property type="entry name" value="FAD/NAD(P)-binding domain"/>
    <property type="match status" value="2"/>
</dbReference>
<dbReference type="InterPro" id="IPR028261">
    <property type="entry name" value="DPD_II"/>
</dbReference>